<protein>
    <recommendedName>
        <fullName evidence="2">small monomeric GTPase</fullName>
        <ecNumber evidence="2">3.6.5.2</ecNumber>
    </recommendedName>
</protein>
<keyword evidence="7" id="KW-1185">Reference proteome</keyword>
<comment type="catalytic activity">
    <reaction evidence="4">
        <text>GTP + H2O = GDP + phosphate + H(+)</text>
        <dbReference type="Rhea" id="RHEA:19669"/>
        <dbReference type="ChEBI" id="CHEBI:15377"/>
        <dbReference type="ChEBI" id="CHEBI:15378"/>
        <dbReference type="ChEBI" id="CHEBI:37565"/>
        <dbReference type="ChEBI" id="CHEBI:43474"/>
        <dbReference type="ChEBI" id="CHEBI:58189"/>
        <dbReference type="EC" id="3.6.5.2"/>
    </reaction>
</comment>
<dbReference type="InterPro" id="IPR027417">
    <property type="entry name" value="P-loop_NTPase"/>
</dbReference>
<dbReference type="NCBIfam" id="TIGR00231">
    <property type="entry name" value="small_GTP"/>
    <property type="match status" value="1"/>
</dbReference>
<dbReference type="PROSITE" id="PS51419">
    <property type="entry name" value="RAB"/>
    <property type="match status" value="1"/>
</dbReference>
<dbReference type="OrthoDB" id="18798at2759"/>
<organism evidence="6 7">
    <name type="scientific">Clytia hemisphaerica</name>
    <dbReference type="NCBI Taxonomy" id="252671"/>
    <lineage>
        <taxon>Eukaryota</taxon>
        <taxon>Metazoa</taxon>
        <taxon>Cnidaria</taxon>
        <taxon>Hydrozoa</taxon>
        <taxon>Hydroidolina</taxon>
        <taxon>Leptothecata</taxon>
        <taxon>Obeliida</taxon>
        <taxon>Clytiidae</taxon>
        <taxon>Clytia</taxon>
    </lineage>
</organism>
<dbReference type="Proteomes" id="UP000594262">
    <property type="component" value="Unplaced"/>
</dbReference>
<dbReference type="Gene3D" id="3.40.50.300">
    <property type="entry name" value="P-loop containing nucleotide triphosphate hydrolases"/>
    <property type="match status" value="1"/>
</dbReference>
<reference evidence="6" key="1">
    <citation type="submission" date="2021-01" db="UniProtKB">
        <authorList>
            <consortium name="EnsemblMetazoa"/>
        </authorList>
    </citation>
    <scope>IDENTIFICATION</scope>
</reference>
<evidence type="ECO:0000313" key="6">
    <source>
        <dbReference type="EnsemblMetazoa" id="CLYHEMP003097.1"/>
    </source>
</evidence>
<keyword evidence="3" id="KW-0378">Hydrolase</keyword>
<evidence type="ECO:0000256" key="1">
    <source>
        <dbReference type="ARBA" id="ARBA00008344"/>
    </source>
</evidence>
<dbReference type="SMART" id="SM00174">
    <property type="entry name" value="RHO"/>
    <property type="match status" value="1"/>
</dbReference>
<dbReference type="SMART" id="SM00173">
    <property type="entry name" value="RAS"/>
    <property type="match status" value="1"/>
</dbReference>
<dbReference type="InterPro" id="IPR005225">
    <property type="entry name" value="Small_GTP-bd"/>
</dbReference>
<dbReference type="InterPro" id="IPR001806">
    <property type="entry name" value="Small_GTPase"/>
</dbReference>
<dbReference type="InterPro" id="IPR051065">
    <property type="entry name" value="Ras-related_GTPase"/>
</dbReference>
<evidence type="ECO:0000256" key="5">
    <source>
        <dbReference type="SAM" id="MobiDB-lite"/>
    </source>
</evidence>
<proteinExistence type="inferred from homology"/>
<dbReference type="SUPFAM" id="SSF52540">
    <property type="entry name" value="P-loop containing nucleoside triphosphate hydrolases"/>
    <property type="match status" value="1"/>
</dbReference>
<dbReference type="GO" id="GO:0003925">
    <property type="term" value="F:G protein activity"/>
    <property type="evidence" value="ECO:0007669"/>
    <property type="project" value="UniProtKB-EC"/>
</dbReference>
<dbReference type="PANTHER" id="PTHR45704">
    <property type="entry name" value="RAS-LIKE FAMILY MEMBER 11"/>
    <property type="match status" value="1"/>
</dbReference>
<dbReference type="PRINTS" id="PR00449">
    <property type="entry name" value="RASTRNSFRMNG"/>
</dbReference>
<comment type="similarity">
    <text evidence="1">Belongs to the small GTPase superfamily. Ras family.</text>
</comment>
<feature type="compositionally biased region" description="Basic and acidic residues" evidence="5">
    <location>
        <begin position="200"/>
        <end position="213"/>
    </location>
</feature>
<dbReference type="Pfam" id="PF00071">
    <property type="entry name" value="Ras"/>
    <property type="match status" value="1"/>
</dbReference>
<dbReference type="PROSITE" id="PS51421">
    <property type="entry name" value="RAS"/>
    <property type="match status" value="1"/>
</dbReference>
<dbReference type="EC" id="3.6.5.2" evidence="2"/>
<name>A0A7M5URR0_9CNID</name>
<dbReference type="GO" id="GO:0005525">
    <property type="term" value="F:GTP binding"/>
    <property type="evidence" value="ECO:0007669"/>
    <property type="project" value="InterPro"/>
</dbReference>
<evidence type="ECO:0000313" key="7">
    <source>
        <dbReference type="Proteomes" id="UP000594262"/>
    </source>
</evidence>
<feature type="region of interest" description="Disordered" evidence="5">
    <location>
        <begin position="183"/>
        <end position="223"/>
    </location>
</feature>
<dbReference type="SMART" id="SM00175">
    <property type="entry name" value="RAB"/>
    <property type="match status" value="1"/>
</dbReference>
<dbReference type="EnsemblMetazoa" id="CLYHEMT003097.1">
    <property type="protein sequence ID" value="CLYHEMP003097.1"/>
    <property type="gene ID" value="CLYHEMG003097"/>
</dbReference>
<evidence type="ECO:0000256" key="4">
    <source>
        <dbReference type="ARBA" id="ARBA00048098"/>
    </source>
</evidence>
<evidence type="ECO:0000256" key="3">
    <source>
        <dbReference type="ARBA" id="ARBA00022801"/>
    </source>
</evidence>
<dbReference type="GeneID" id="136814348"/>
<dbReference type="RefSeq" id="XP_066926970.1">
    <property type="nucleotide sequence ID" value="XM_067070869.1"/>
</dbReference>
<dbReference type="AlphaFoldDB" id="A0A7M5URR0"/>
<sequence>MSKRQRGVHSPPIAKMVLLGNEGVGKSALMVRFFTRRFIGEYDPTLESTHRRHLGIGNSTMIIDMKDTAGENDTQRREIDFVWGDVFVLVYSIIDRKSFQEIQKLRKVIEMMRGPNTTFVVIGNKKDLSHLREVSKEEGKKWAEKHNALFFEISVAEDYHETQKVFNEIIRYIICQKAREESTTGKKRNHSYSSLWKGMKSRDQKDKKHEHVIHIQSSGGYSS</sequence>
<accession>A0A7M5URR0</accession>
<evidence type="ECO:0000256" key="2">
    <source>
        <dbReference type="ARBA" id="ARBA00011984"/>
    </source>
</evidence>